<evidence type="ECO:0000256" key="7">
    <source>
        <dbReference type="ARBA" id="ARBA00024867"/>
    </source>
</evidence>
<feature type="domain" description="Response regulatory" evidence="9">
    <location>
        <begin position="7"/>
        <end position="103"/>
    </location>
</feature>
<organism evidence="10 11">
    <name type="scientific">Symbiobacterium thermophilum</name>
    <dbReference type="NCBI Taxonomy" id="2734"/>
    <lineage>
        <taxon>Bacteria</taxon>
        <taxon>Bacillati</taxon>
        <taxon>Bacillota</taxon>
        <taxon>Clostridia</taxon>
        <taxon>Eubacteriales</taxon>
        <taxon>Symbiobacteriaceae</taxon>
        <taxon>Symbiobacterium</taxon>
    </lineage>
</organism>
<comment type="function">
    <text evidence="7">May play the central regulatory role in sporulation. It may be an element of the effector pathway responsible for the activation of sporulation genes in response to nutritional stress. Spo0A may act in concert with spo0H (a sigma factor) to control the expression of some genes that are critical to the sporulation process.</text>
</comment>
<dbReference type="GO" id="GO:0000976">
    <property type="term" value="F:transcription cis-regulatory region binding"/>
    <property type="evidence" value="ECO:0007669"/>
    <property type="project" value="TreeGrafter"/>
</dbReference>
<evidence type="ECO:0000256" key="5">
    <source>
        <dbReference type="ARBA" id="ARBA00023125"/>
    </source>
</evidence>
<dbReference type="PANTHER" id="PTHR48111:SF40">
    <property type="entry name" value="PHOSPHATE REGULON TRANSCRIPTIONAL REGULATORY PROTEIN PHOB"/>
    <property type="match status" value="1"/>
</dbReference>
<dbReference type="FunFam" id="3.40.50.2300:FF:000001">
    <property type="entry name" value="DNA-binding response regulator PhoB"/>
    <property type="match status" value="1"/>
</dbReference>
<reference evidence="10" key="1">
    <citation type="submission" date="2017-11" db="EMBL/GenBank/DDBJ databases">
        <title>Three new genomes from thermophilic consortium.</title>
        <authorList>
            <person name="Quaggio R."/>
            <person name="Amgarten D."/>
            <person name="Setubal J.C."/>
        </authorList>
    </citation>
    <scope>NUCLEOTIDE SEQUENCE</scope>
    <source>
        <strain evidence="10">ZCTH01-B2</strain>
    </source>
</reference>
<evidence type="ECO:0000313" key="10">
    <source>
        <dbReference type="EMBL" id="MBY6278364.1"/>
    </source>
</evidence>
<sequence>MFPVPERILVVDDEPSILELVAYNLRRAGFEVLTADNGEDGLRIAREEEIDLVILDVMLPGIDGFEVLRALRRHSELPVLMLTARGEEIDRVVGFEIGADDYV</sequence>
<dbReference type="InterPro" id="IPR001789">
    <property type="entry name" value="Sig_transdc_resp-reg_receiver"/>
</dbReference>
<name>A0A953IFF1_SYMTR</name>
<dbReference type="Pfam" id="PF00072">
    <property type="entry name" value="Response_reg"/>
    <property type="match status" value="1"/>
</dbReference>
<dbReference type="InterPro" id="IPR011006">
    <property type="entry name" value="CheY-like_superfamily"/>
</dbReference>
<dbReference type="InterPro" id="IPR039420">
    <property type="entry name" value="WalR-like"/>
</dbReference>
<feature type="modified residue" description="4-aspartylphosphate" evidence="8">
    <location>
        <position position="56"/>
    </location>
</feature>
<dbReference type="SMART" id="SM00448">
    <property type="entry name" value="REC"/>
    <property type="match status" value="1"/>
</dbReference>
<dbReference type="PANTHER" id="PTHR48111">
    <property type="entry name" value="REGULATOR OF RPOS"/>
    <property type="match status" value="1"/>
</dbReference>
<keyword evidence="4" id="KW-0805">Transcription regulation</keyword>
<evidence type="ECO:0000256" key="1">
    <source>
        <dbReference type="ARBA" id="ARBA00018672"/>
    </source>
</evidence>
<dbReference type="EMBL" id="PIUK01000476">
    <property type="protein sequence ID" value="MBY6278364.1"/>
    <property type="molecule type" value="Genomic_DNA"/>
</dbReference>
<comment type="caution">
    <text evidence="10">The sequence shown here is derived from an EMBL/GenBank/DDBJ whole genome shotgun (WGS) entry which is preliminary data.</text>
</comment>
<evidence type="ECO:0000256" key="8">
    <source>
        <dbReference type="PROSITE-ProRule" id="PRU00169"/>
    </source>
</evidence>
<keyword evidence="6" id="KW-0804">Transcription</keyword>
<dbReference type="GO" id="GO:0032993">
    <property type="term" value="C:protein-DNA complex"/>
    <property type="evidence" value="ECO:0007669"/>
    <property type="project" value="TreeGrafter"/>
</dbReference>
<evidence type="ECO:0000256" key="3">
    <source>
        <dbReference type="ARBA" id="ARBA00023012"/>
    </source>
</evidence>
<protein>
    <recommendedName>
        <fullName evidence="1">Stage 0 sporulation protein A homolog</fullName>
    </recommendedName>
</protein>
<evidence type="ECO:0000256" key="4">
    <source>
        <dbReference type="ARBA" id="ARBA00023015"/>
    </source>
</evidence>
<dbReference type="Proteomes" id="UP000732377">
    <property type="component" value="Unassembled WGS sequence"/>
</dbReference>
<dbReference type="CDD" id="cd17574">
    <property type="entry name" value="REC_OmpR"/>
    <property type="match status" value="1"/>
</dbReference>
<evidence type="ECO:0000256" key="6">
    <source>
        <dbReference type="ARBA" id="ARBA00023163"/>
    </source>
</evidence>
<keyword evidence="3" id="KW-0902">Two-component regulatory system</keyword>
<dbReference type="SUPFAM" id="SSF52172">
    <property type="entry name" value="CheY-like"/>
    <property type="match status" value="1"/>
</dbReference>
<keyword evidence="5 10" id="KW-0238">DNA-binding</keyword>
<feature type="non-terminal residue" evidence="10">
    <location>
        <position position="103"/>
    </location>
</feature>
<evidence type="ECO:0000259" key="9">
    <source>
        <dbReference type="PROSITE" id="PS50110"/>
    </source>
</evidence>
<dbReference type="GO" id="GO:0006355">
    <property type="term" value="P:regulation of DNA-templated transcription"/>
    <property type="evidence" value="ECO:0007669"/>
    <property type="project" value="TreeGrafter"/>
</dbReference>
<proteinExistence type="predicted"/>
<gene>
    <name evidence="10" type="ORF">CWE10_19895</name>
</gene>
<evidence type="ECO:0000256" key="2">
    <source>
        <dbReference type="ARBA" id="ARBA00022553"/>
    </source>
</evidence>
<dbReference type="Gene3D" id="3.40.50.2300">
    <property type="match status" value="1"/>
</dbReference>
<evidence type="ECO:0000313" key="11">
    <source>
        <dbReference type="Proteomes" id="UP000732377"/>
    </source>
</evidence>
<dbReference type="GO" id="GO:0005829">
    <property type="term" value="C:cytosol"/>
    <property type="evidence" value="ECO:0007669"/>
    <property type="project" value="TreeGrafter"/>
</dbReference>
<accession>A0A953IFF1</accession>
<keyword evidence="2 8" id="KW-0597">Phosphoprotein</keyword>
<dbReference type="AlphaFoldDB" id="A0A953IFF1"/>
<dbReference type="GO" id="GO:0000156">
    <property type="term" value="F:phosphorelay response regulator activity"/>
    <property type="evidence" value="ECO:0007669"/>
    <property type="project" value="TreeGrafter"/>
</dbReference>
<dbReference type="PROSITE" id="PS50110">
    <property type="entry name" value="RESPONSE_REGULATORY"/>
    <property type="match status" value="1"/>
</dbReference>